<proteinExistence type="inferred from homology"/>
<evidence type="ECO:0000256" key="5">
    <source>
        <dbReference type="HAMAP-Rule" id="MF_00373"/>
    </source>
</evidence>
<dbReference type="InterPro" id="IPR026569">
    <property type="entry name" value="Ribosomal_bL28"/>
</dbReference>
<dbReference type="PANTHER" id="PTHR39080">
    <property type="entry name" value="50S RIBOSOMAL PROTEIN L28"/>
    <property type="match status" value="1"/>
</dbReference>
<dbReference type="AlphaFoldDB" id="B9XT04"/>
<dbReference type="GO" id="GO:0006412">
    <property type="term" value="P:translation"/>
    <property type="evidence" value="ECO:0007669"/>
    <property type="project" value="UniProtKB-UniRule"/>
</dbReference>
<dbReference type="PANTHER" id="PTHR39080:SF1">
    <property type="entry name" value="LARGE RIBOSOMAL SUBUNIT PROTEIN BL28A"/>
    <property type="match status" value="1"/>
</dbReference>
<dbReference type="Pfam" id="PF00830">
    <property type="entry name" value="Ribosomal_L28"/>
    <property type="match status" value="1"/>
</dbReference>
<organism evidence="6 7">
    <name type="scientific">Pedosphaera parvula (strain Ellin514)</name>
    <dbReference type="NCBI Taxonomy" id="320771"/>
    <lineage>
        <taxon>Bacteria</taxon>
        <taxon>Pseudomonadati</taxon>
        <taxon>Verrucomicrobiota</taxon>
        <taxon>Pedosphaerae</taxon>
        <taxon>Pedosphaerales</taxon>
        <taxon>Pedosphaeraceae</taxon>
        <taxon>Pedosphaera</taxon>
    </lineage>
</organism>
<dbReference type="OrthoDB" id="9801582at2"/>
<accession>B9XT04</accession>
<evidence type="ECO:0000256" key="1">
    <source>
        <dbReference type="ARBA" id="ARBA00008760"/>
    </source>
</evidence>
<dbReference type="InterPro" id="IPR034704">
    <property type="entry name" value="Ribosomal_bL28/bL31-like_sf"/>
</dbReference>
<keyword evidence="3 5" id="KW-0687">Ribonucleoprotein</keyword>
<comment type="similarity">
    <text evidence="1 5">Belongs to the bacterial ribosomal protein bL28 family.</text>
</comment>
<evidence type="ECO:0000313" key="7">
    <source>
        <dbReference type="Proteomes" id="UP000003688"/>
    </source>
</evidence>
<name>B9XT04_PEDPL</name>
<dbReference type="InterPro" id="IPR001383">
    <property type="entry name" value="Ribosomal_bL28_bact-type"/>
</dbReference>
<dbReference type="GO" id="GO:1990904">
    <property type="term" value="C:ribonucleoprotein complex"/>
    <property type="evidence" value="ECO:0007669"/>
    <property type="project" value="UniProtKB-KW"/>
</dbReference>
<evidence type="ECO:0000256" key="2">
    <source>
        <dbReference type="ARBA" id="ARBA00022980"/>
    </source>
</evidence>
<dbReference type="RefSeq" id="WP_007418937.1">
    <property type="nucleotide sequence ID" value="NZ_ABOX02000091.1"/>
</dbReference>
<evidence type="ECO:0000256" key="4">
    <source>
        <dbReference type="ARBA" id="ARBA00035174"/>
    </source>
</evidence>
<evidence type="ECO:0000313" key="6">
    <source>
        <dbReference type="EMBL" id="EEF57039.1"/>
    </source>
</evidence>
<dbReference type="SUPFAM" id="SSF143800">
    <property type="entry name" value="L28p-like"/>
    <property type="match status" value="1"/>
</dbReference>
<dbReference type="Gene3D" id="2.30.170.40">
    <property type="entry name" value="Ribosomal protein L28/L24"/>
    <property type="match status" value="1"/>
</dbReference>
<dbReference type="InterPro" id="IPR037147">
    <property type="entry name" value="Ribosomal_bL28_sf"/>
</dbReference>
<protein>
    <recommendedName>
        <fullName evidence="4 5">Large ribosomal subunit protein bL28</fullName>
    </recommendedName>
</protein>
<dbReference type="Proteomes" id="UP000003688">
    <property type="component" value="Unassembled WGS sequence"/>
</dbReference>
<gene>
    <name evidence="5" type="primary">rpmB</name>
    <name evidence="6" type="ORF">Cflav_PD0085</name>
</gene>
<dbReference type="HAMAP" id="MF_00373">
    <property type="entry name" value="Ribosomal_bL28"/>
    <property type="match status" value="1"/>
</dbReference>
<dbReference type="STRING" id="320771.Cflav_PD0085"/>
<comment type="caution">
    <text evidence="6">The sequence shown here is derived from an EMBL/GenBank/DDBJ whole genome shotgun (WGS) entry which is preliminary data.</text>
</comment>
<evidence type="ECO:0000256" key="3">
    <source>
        <dbReference type="ARBA" id="ARBA00023274"/>
    </source>
</evidence>
<dbReference type="NCBIfam" id="TIGR00009">
    <property type="entry name" value="L28"/>
    <property type="match status" value="1"/>
</dbReference>
<sequence length="88" mass="9706">MARICELTGTGPIKGSHIWRSGKAKKKGGIGTHVTAITKRRFMPNLQRVKAVINGEVRYIRVTASAIKKGLVVKAPKRTWKKPEAKKA</sequence>
<keyword evidence="2 5" id="KW-0689">Ribosomal protein</keyword>
<keyword evidence="7" id="KW-1185">Reference proteome</keyword>
<dbReference type="InterPro" id="IPR050096">
    <property type="entry name" value="Bacterial_rp_bL28"/>
</dbReference>
<dbReference type="GO" id="GO:0003735">
    <property type="term" value="F:structural constituent of ribosome"/>
    <property type="evidence" value="ECO:0007669"/>
    <property type="project" value="InterPro"/>
</dbReference>
<dbReference type="EMBL" id="ABOX02000091">
    <property type="protein sequence ID" value="EEF57039.1"/>
    <property type="molecule type" value="Genomic_DNA"/>
</dbReference>
<reference evidence="6 7" key="1">
    <citation type="journal article" date="2011" name="J. Bacteriol.">
        <title>Genome sequence of 'Pedosphaera parvula' Ellin514, an aerobic Verrucomicrobial isolate from pasture soil.</title>
        <authorList>
            <person name="Kant R."/>
            <person name="van Passel M.W."/>
            <person name="Sangwan P."/>
            <person name="Palva A."/>
            <person name="Lucas S."/>
            <person name="Copeland A."/>
            <person name="Lapidus A."/>
            <person name="Glavina Del Rio T."/>
            <person name="Dalin E."/>
            <person name="Tice H."/>
            <person name="Bruce D."/>
            <person name="Goodwin L."/>
            <person name="Pitluck S."/>
            <person name="Chertkov O."/>
            <person name="Larimer F.W."/>
            <person name="Land M.L."/>
            <person name="Hauser L."/>
            <person name="Brettin T.S."/>
            <person name="Detter J.C."/>
            <person name="Han S."/>
            <person name="de Vos W.M."/>
            <person name="Janssen P.H."/>
            <person name="Smidt H."/>
        </authorList>
    </citation>
    <scope>NUCLEOTIDE SEQUENCE [LARGE SCALE GENOMIC DNA]</scope>
    <source>
        <strain evidence="6 7">Ellin514</strain>
    </source>
</reference>
<dbReference type="GO" id="GO:0005840">
    <property type="term" value="C:ribosome"/>
    <property type="evidence" value="ECO:0007669"/>
    <property type="project" value="UniProtKB-KW"/>
</dbReference>